<dbReference type="GO" id="GO:0000155">
    <property type="term" value="F:phosphorelay sensor kinase activity"/>
    <property type="evidence" value="ECO:0007669"/>
    <property type="project" value="InterPro"/>
</dbReference>
<dbReference type="InterPro" id="IPR003594">
    <property type="entry name" value="HATPase_dom"/>
</dbReference>
<evidence type="ECO:0000256" key="3">
    <source>
        <dbReference type="ARBA" id="ARBA00022553"/>
    </source>
</evidence>
<dbReference type="SUPFAM" id="SSF47384">
    <property type="entry name" value="Homodimeric domain of signal transducing histidine kinase"/>
    <property type="match status" value="1"/>
</dbReference>
<dbReference type="InterPro" id="IPR036890">
    <property type="entry name" value="HATPase_C_sf"/>
</dbReference>
<comment type="caution">
    <text evidence="5">The sequence shown here is derived from an EMBL/GenBank/DDBJ whole genome shotgun (WGS) entry which is preliminary data.</text>
</comment>
<dbReference type="EMBL" id="BSOT01000005">
    <property type="protein sequence ID" value="GLR70433.1"/>
    <property type="molecule type" value="Genomic_DNA"/>
</dbReference>
<dbReference type="PANTHER" id="PTHR43065:SF50">
    <property type="entry name" value="HISTIDINE KINASE"/>
    <property type="match status" value="1"/>
</dbReference>
<comment type="catalytic activity">
    <reaction evidence="1">
        <text>ATP + protein L-histidine = ADP + protein N-phospho-L-histidine.</text>
        <dbReference type="EC" id="2.7.13.3"/>
    </reaction>
</comment>
<dbReference type="Gene3D" id="1.10.287.130">
    <property type="match status" value="1"/>
</dbReference>
<dbReference type="PROSITE" id="PS50109">
    <property type="entry name" value="HIS_KIN"/>
    <property type="match status" value="1"/>
</dbReference>
<proteinExistence type="predicted"/>
<dbReference type="PRINTS" id="PR00344">
    <property type="entry name" value="BCTRLSENSOR"/>
</dbReference>
<dbReference type="PANTHER" id="PTHR43065">
    <property type="entry name" value="SENSOR HISTIDINE KINASE"/>
    <property type="match status" value="1"/>
</dbReference>
<dbReference type="SUPFAM" id="SSF55874">
    <property type="entry name" value="ATPase domain of HSP90 chaperone/DNA topoisomerase II/histidine kinase"/>
    <property type="match status" value="1"/>
</dbReference>
<dbReference type="RefSeq" id="WP_284216730.1">
    <property type="nucleotide sequence ID" value="NZ_BSOT01000005.1"/>
</dbReference>
<evidence type="ECO:0000259" key="4">
    <source>
        <dbReference type="PROSITE" id="PS50109"/>
    </source>
</evidence>
<dbReference type="Gene3D" id="3.30.565.10">
    <property type="entry name" value="Histidine kinase-like ATPase, C-terminal domain"/>
    <property type="match status" value="1"/>
</dbReference>
<evidence type="ECO:0000313" key="5">
    <source>
        <dbReference type="EMBL" id="GLR70433.1"/>
    </source>
</evidence>
<accession>A0AA37T169</accession>
<gene>
    <name evidence="5" type="ORF">GCM10007852_13410</name>
</gene>
<sequence>MANTDAYKVAYERERFARKNAEKLLDEKSRSLYNSVVKLQDTVAALEETQDQLVQSEKMASIGQLAAGVAHEINNPIGFSLSNLTTLTEYVASFIKLNELVTDNLAELKTHNFAQEYELLRESEGFDFITDDVKELLSETVQGLNRVSAIVANLKKVTHAGELNMEPADINNIIEDSIKVVWNELKYNMEIEKQLSPMPQVTCHSGEIHQVFMNLFLNASHACGDKGILSLKTSTLEKEGKQWVAITVSDNGKGMPEDVRKKIFDPFFTTKPVGVGTGLGLSVSFGIIEKHQGTIKVKSEEGKGTTFIVCLPIEAETN</sequence>
<keyword evidence="5" id="KW-0808">Transferase</keyword>
<dbReference type="InterPro" id="IPR036097">
    <property type="entry name" value="HisK_dim/P_sf"/>
</dbReference>
<keyword evidence="6" id="KW-1185">Reference proteome</keyword>
<keyword evidence="3" id="KW-0597">Phosphoprotein</keyword>
<dbReference type="EC" id="2.7.13.3" evidence="2"/>
<keyword evidence="5" id="KW-0418">Kinase</keyword>
<dbReference type="InterPro" id="IPR003661">
    <property type="entry name" value="HisK_dim/P_dom"/>
</dbReference>
<dbReference type="InterPro" id="IPR004358">
    <property type="entry name" value="Sig_transdc_His_kin-like_C"/>
</dbReference>
<evidence type="ECO:0000256" key="1">
    <source>
        <dbReference type="ARBA" id="ARBA00000085"/>
    </source>
</evidence>
<protein>
    <recommendedName>
        <fullName evidence="2">histidine kinase</fullName>
        <ecNumber evidence="2">2.7.13.3</ecNumber>
    </recommendedName>
</protein>
<dbReference type="Pfam" id="PF02518">
    <property type="entry name" value="HATPase_c"/>
    <property type="match status" value="1"/>
</dbReference>
<evidence type="ECO:0000313" key="6">
    <source>
        <dbReference type="Proteomes" id="UP001156601"/>
    </source>
</evidence>
<evidence type="ECO:0000256" key="2">
    <source>
        <dbReference type="ARBA" id="ARBA00012438"/>
    </source>
</evidence>
<dbReference type="InterPro" id="IPR005467">
    <property type="entry name" value="His_kinase_dom"/>
</dbReference>
<organism evidence="5 6">
    <name type="scientific">Agaribacter marinus</name>
    <dbReference type="NCBI Taxonomy" id="1431249"/>
    <lineage>
        <taxon>Bacteria</taxon>
        <taxon>Pseudomonadati</taxon>
        <taxon>Pseudomonadota</taxon>
        <taxon>Gammaproteobacteria</taxon>
        <taxon>Alteromonadales</taxon>
        <taxon>Alteromonadaceae</taxon>
        <taxon>Agaribacter</taxon>
    </lineage>
</organism>
<dbReference type="CDD" id="cd00082">
    <property type="entry name" value="HisKA"/>
    <property type="match status" value="1"/>
</dbReference>
<dbReference type="AlphaFoldDB" id="A0AA37T169"/>
<reference evidence="5" key="2">
    <citation type="submission" date="2023-01" db="EMBL/GenBank/DDBJ databases">
        <title>Draft genome sequence of Agaribacter marinus strain NBRC 110023.</title>
        <authorList>
            <person name="Sun Q."/>
            <person name="Mori K."/>
        </authorList>
    </citation>
    <scope>NUCLEOTIDE SEQUENCE</scope>
    <source>
        <strain evidence="5">NBRC 110023</strain>
    </source>
</reference>
<name>A0AA37T169_9ALTE</name>
<feature type="domain" description="Histidine kinase" evidence="4">
    <location>
        <begin position="68"/>
        <end position="315"/>
    </location>
</feature>
<reference evidence="5" key="1">
    <citation type="journal article" date="2014" name="Int. J. Syst. Evol. Microbiol.">
        <title>Complete genome sequence of Corynebacterium casei LMG S-19264T (=DSM 44701T), isolated from a smear-ripened cheese.</title>
        <authorList>
            <consortium name="US DOE Joint Genome Institute (JGI-PGF)"/>
            <person name="Walter F."/>
            <person name="Albersmeier A."/>
            <person name="Kalinowski J."/>
            <person name="Ruckert C."/>
        </authorList>
    </citation>
    <scope>NUCLEOTIDE SEQUENCE</scope>
    <source>
        <strain evidence="5">NBRC 110023</strain>
    </source>
</reference>
<dbReference type="SMART" id="SM00387">
    <property type="entry name" value="HATPase_c"/>
    <property type="match status" value="1"/>
</dbReference>
<dbReference type="Proteomes" id="UP001156601">
    <property type="component" value="Unassembled WGS sequence"/>
</dbReference>